<sequence length="1672" mass="174166">MSDLTSLRAFDTFDISFSSLGGGNLFAALSEAEYRLGLADLIDPSFDLFDIPEGSGLVSGSATASFDTGVVYTPASALNTGAVSYDLNLFYLGDHERLNDADVTFAFGSNTAAAQFTGEVFTSDLKAELYLDGQVDYTDVKAHLPWFENGESYDIGSGSVSLADATGKEWRLTLFDTADYLPDMASNTQIVAVDGLIDIILNPLNATPVDVAYAPGESAGTSGGAPVIDLTVKSGPLIDAQFDLDALAQTLGAFVAATVPTGGIGGEALAKYVELFGFIDVLEVDVFDTTLRHLAIPARLRDKLKDAYDALPLAPNAEVVVFDSTFNLGLELLQDIRFEPGEIEYQVTVGDVTRIATLSDPMTFTDAELDALEPGERPTVQFSMTGTFTSDLRLAPVMSLSATAGQAKFQIKTVSLSNPGEVFSPDAVISNFVSEALWAEQVPDGGLNFLDVIKLDSQSREVTLTTGPFDLPYQLTLIREVPVPEGSPVLVTLADPDAEGTPGNDEIRVLGGDFSGFTAGDTITMRGGQGDDILREAPAVATVVQDGGPGNDYIEAIGTVTGGTGDDTIEVVFHSAGAIVDTGEDNDRVFTALSGGGTVTTLRTGAGSDRVEDVGAPISSTPFDPISGVGLVDLGADDDRMQGGGAMMLVLGDGDDIVARGTNGLTEIGWGLLAGDGDDSATVRIADNGVSGKTISGGIGNDWLEVVGDFFDFLPPAQRGVSIFGETGNDILKLTQFTGEAFGGDGDDELIGQAFSRLDGGADDDRITVSEAIWLDIFQPDYAAAVAASALTEVAGGTGHDVIRVELSDVNLGRQRASVWAEGGDGEDIIIDHYFRAHDTASGFDFIAQSDDMFDGGDGDDIVAAGTGDDTVDGGAGADLLTKLAGNLTLDAGDGDDIIHIATNRYLDPQNFTSDAVIANRGGMVTGRVEGGADTDTLRVDLSGLFRASPDFIAPGDVRSGLRDYLFADELDSGVRVIPARLNVVFDTETDGRIEYLDTGGGIIGTLEFASIESFVFEGMGEDGVHRFLSRGAVDFDFSALGAVDVAETASTVRNVTSYFDPNFGVSGARGELVSTLRDVDLVVSDSAGAIPLDISLQDLVVREHRIASSQIHGATETETDFDPVGTNPAPRPAPDTLTPTVTDHVTAPVLGAGSAAVGVLANTGIILSVGDIPVTDSDSAPEDVFLRVANRPEIGFIALGTTLLDQGSVFSLADLAAGRVAYVHTSGSAATTDQVRLEVYDRDRQFARSDFGEAGIFLLDVTVDRSRAVGGVLSSPAPGVYETGDTLLEIVLTTDAPSVGPQFVDLAFTGAAAPAFDDLFARIHIAHGETEGRVYLPPEQAMSVAQGALTVAVAHTSLGIATGGIADLVLDVVAGDGPANRVATASEVESLTLLPGRNLIAGTLDTLLGDTIPGFGADDAILITDRAFTRANVSVDIDGTLIIDVDRDGTPEGRITLPPLADGDFLVSRGADGTTITFEAHLPDLSEGARVDPDDINGVTAPAFFSGHNIGGMTVTFEAGALSSARNSVGIYEIDPSGNLGHVAILARDAWTATGPIALSVSTPENDIGFFLVKDGARQIEASVFDADAFSFQLDGSGGFHLASNGAALDGLRVFFSHDPTLNPDGAHHVVSGISSDGRGAIRIGFEDQLRLGSSDDDFQDVVLYLDIDPL</sequence>
<evidence type="ECO:0000313" key="2">
    <source>
        <dbReference type="EMBL" id="EAQ12797.1"/>
    </source>
</evidence>
<dbReference type="RefSeq" id="WP_008329980.1">
    <property type="nucleotide sequence ID" value="NZ_CH902578.1"/>
</dbReference>
<dbReference type="InterPro" id="IPR011049">
    <property type="entry name" value="Serralysin-like_metalloprot_C"/>
</dbReference>
<gene>
    <name evidence="2" type="ORF">RB2654_06794</name>
</gene>
<dbReference type="eggNOG" id="COG2931">
    <property type="taxonomic scope" value="Bacteria"/>
</dbReference>
<dbReference type="Proteomes" id="UP000002931">
    <property type="component" value="Unassembled WGS sequence"/>
</dbReference>
<dbReference type="SUPFAM" id="SSF51120">
    <property type="entry name" value="beta-Roll"/>
    <property type="match status" value="2"/>
</dbReference>
<evidence type="ECO:0000313" key="3">
    <source>
        <dbReference type="Proteomes" id="UP000002931"/>
    </source>
</evidence>
<name>A3VG21_9RHOB</name>
<keyword evidence="3" id="KW-1185">Reference proteome</keyword>
<evidence type="ECO:0000259" key="1">
    <source>
        <dbReference type="Pfam" id="PF13448"/>
    </source>
</evidence>
<comment type="caution">
    <text evidence="2">The sequence shown here is derived from an EMBL/GenBank/DDBJ whole genome shotgun (WGS) entry which is preliminary data.</text>
</comment>
<dbReference type="PRINTS" id="PR00313">
    <property type="entry name" value="CABNDNGRPT"/>
</dbReference>
<proteinExistence type="predicted"/>
<dbReference type="EMBL" id="AAMT01000007">
    <property type="protein sequence ID" value="EAQ12797.1"/>
    <property type="molecule type" value="Genomic_DNA"/>
</dbReference>
<reference evidence="2 3" key="1">
    <citation type="journal article" date="2010" name="J. Bacteriol.">
        <title>Genome sequences of Pelagibaca bermudensis HTCC2601T and Maritimibacter alkaliphilus HTCC2654T, the type strains of two marine Roseobacter genera.</title>
        <authorList>
            <person name="Thrash J.C."/>
            <person name="Cho J.C."/>
            <person name="Ferriera S."/>
            <person name="Johnson J."/>
            <person name="Vergin K.L."/>
            <person name="Giovannoni S.J."/>
        </authorList>
    </citation>
    <scope>NUCLEOTIDE SEQUENCE [LARGE SCALE GENOMIC DNA]</scope>
    <source>
        <strain evidence="2 3">HTCC2654</strain>
    </source>
</reference>
<dbReference type="InterPro" id="IPR025193">
    <property type="entry name" value="DUF4114"/>
</dbReference>
<accession>A3VG21</accession>
<dbReference type="Gene3D" id="2.150.10.10">
    <property type="entry name" value="Serralysin-like metalloprotease, C-terminal"/>
    <property type="match status" value="1"/>
</dbReference>
<organism evidence="2 3">
    <name type="scientific">Maritimibacter alkaliphilus HTCC2654</name>
    <dbReference type="NCBI Taxonomy" id="314271"/>
    <lineage>
        <taxon>Bacteria</taxon>
        <taxon>Pseudomonadati</taxon>
        <taxon>Pseudomonadota</taxon>
        <taxon>Alphaproteobacteria</taxon>
        <taxon>Rhodobacterales</taxon>
        <taxon>Roseobacteraceae</taxon>
        <taxon>Maritimibacter</taxon>
    </lineage>
</organism>
<dbReference type="Pfam" id="PF13448">
    <property type="entry name" value="DUF4114"/>
    <property type="match status" value="1"/>
</dbReference>
<dbReference type="HOGENOM" id="CLU_241758_0_0_5"/>
<dbReference type="STRING" id="314271.RB2654_06794"/>
<dbReference type="Pfam" id="PF16184">
    <property type="entry name" value="Cadherin_3"/>
    <property type="match status" value="1"/>
</dbReference>
<dbReference type="OrthoDB" id="8421704at2"/>
<feature type="domain" description="DUF4114" evidence="1">
    <location>
        <begin position="1567"/>
        <end position="1668"/>
    </location>
</feature>
<dbReference type="PROSITE" id="PS51854">
    <property type="entry name" value="CSPG"/>
    <property type="match status" value="1"/>
</dbReference>
<protein>
    <submittedName>
        <fullName evidence="2">Type I secretion target repeat protein</fullName>
    </submittedName>
</protein>
<dbReference type="InterPro" id="IPR039005">
    <property type="entry name" value="CSPG_rpt"/>
</dbReference>